<feature type="region of interest" description="Disordered" evidence="1">
    <location>
        <begin position="924"/>
        <end position="948"/>
    </location>
</feature>
<feature type="compositionally biased region" description="Gly residues" evidence="1">
    <location>
        <begin position="190"/>
        <end position="206"/>
    </location>
</feature>
<dbReference type="InterPro" id="IPR037045">
    <property type="entry name" value="S8pro/Inhibitor_I9_sf"/>
</dbReference>
<proteinExistence type="predicted"/>
<protein>
    <recommendedName>
        <fullName evidence="2">NTF2 domain-containing protein</fullName>
    </recommendedName>
</protein>
<feature type="region of interest" description="Disordered" evidence="1">
    <location>
        <begin position="142"/>
        <end position="297"/>
    </location>
</feature>
<feature type="compositionally biased region" description="Low complexity" evidence="1">
    <location>
        <begin position="588"/>
        <end position="604"/>
    </location>
</feature>
<evidence type="ECO:0000313" key="3">
    <source>
        <dbReference type="EMBL" id="KAF4611261.1"/>
    </source>
</evidence>
<dbReference type="PROSITE" id="PS50177">
    <property type="entry name" value="NTF2_DOMAIN"/>
    <property type="match status" value="1"/>
</dbReference>
<keyword evidence="4" id="KW-1185">Reference proteome</keyword>
<comment type="caution">
    <text evidence="3">The sequence shown here is derived from an EMBL/GenBank/DDBJ whole genome shotgun (WGS) entry which is preliminary data.</text>
</comment>
<dbReference type="AlphaFoldDB" id="A0A8H4VI19"/>
<dbReference type="SUPFAM" id="SSF54427">
    <property type="entry name" value="NTF2-like"/>
    <property type="match status" value="1"/>
</dbReference>
<feature type="compositionally biased region" description="Polar residues" evidence="1">
    <location>
        <begin position="347"/>
        <end position="356"/>
    </location>
</feature>
<evidence type="ECO:0000256" key="1">
    <source>
        <dbReference type="SAM" id="MobiDB-lite"/>
    </source>
</evidence>
<feature type="compositionally biased region" description="Polar residues" evidence="1">
    <location>
        <begin position="285"/>
        <end position="297"/>
    </location>
</feature>
<dbReference type="Gene3D" id="3.30.70.80">
    <property type="entry name" value="Peptidase S8 propeptide/proteinase inhibitor I9"/>
    <property type="match status" value="1"/>
</dbReference>
<dbReference type="EMBL" id="JAACJL010000058">
    <property type="protein sequence ID" value="KAF4611261.1"/>
    <property type="molecule type" value="Genomic_DNA"/>
</dbReference>
<dbReference type="InterPro" id="IPR032710">
    <property type="entry name" value="NTF2-like_dom_sf"/>
</dbReference>
<evidence type="ECO:0000313" key="4">
    <source>
        <dbReference type="Proteomes" id="UP000521872"/>
    </source>
</evidence>
<dbReference type="InterPro" id="IPR002075">
    <property type="entry name" value="NTF2_dom"/>
</dbReference>
<feature type="compositionally biased region" description="Basic and acidic residues" evidence="1">
    <location>
        <begin position="265"/>
        <end position="277"/>
    </location>
</feature>
<dbReference type="Proteomes" id="UP000521872">
    <property type="component" value="Unassembled WGS sequence"/>
</dbReference>
<accession>A0A8H4VI19</accession>
<dbReference type="SUPFAM" id="SSF54897">
    <property type="entry name" value="Protease propeptides/inhibitors"/>
    <property type="match status" value="1"/>
</dbReference>
<dbReference type="Pfam" id="PF22602">
    <property type="entry name" value="NXF_NTF2"/>
    <property type="match status" value="1"/>
</dbReference>
<evidence type="ECO:0000259" key="2">
    <source>
        <dbReference type="PROSITE" id="PS50177"/>
    </source>
</evidence>
<gene>
    <name evidence="3" type="ORF">D9613_006597</name>
</gene>
<feature type="domain" description="NTF2" evidence="2">
    <location>
        <begin position="979"/>
        <end position="1130"/>
    </location>
</feature>
<feature type="compositionally biased region" description="Basic residues" evidence="1">
    <location>
        <begin position="619"/>
        <end position="631"/>
    </location>
</feature>
<feature type="region of interest" description="Disordered" evidence="1">
    <location>
        <begin position="575"/>
        <end position="632"/>
    </location>
</feature>
<sequence length="1166" mass="128553">MAGLVYKPGAAVLVRKPLTPAHPPFHTRLFSQPATMSAKPYIVVFKDDVTTEQISKYAEELQTGGGSIKDRFDQNGGILNGFAASIPDAYFDRFQSLTNDVIAYIAMRKNICDHSKYDKIQSELVADTLRLHTMLRRQYGAYRPKAQSSSSTGVHAEDAQPNETIDKRAQKLPPMIRTTQPDLFAFNQRGRGGYRGLGRGRGGSGNPHGSWEQRGGYAFRGESRGRGRGFYPRPSQPEHEPLRDNPTSSWSAGNTAQLQTSSFSRMDRSNETPRRDYTSLPKPMNRTSSPAHSQSPYTVISEETASHMNALGDSTKTLSLHSRSPSPGSPPTSVKRRKLNHGENKMGTLSTPSISSPVKVWTSPMKSVSPPPPISAFQETSGSTDTYVKLEPRSPSPSVILPQRKLVTESCSFYPYPDECKSTVPQYKENRRAFFLQKNKELKRLGLQRTKVLSRDDGLVIEWTSSVPVWSDTLLPEEAKPIPRRELVTSSKSVYPYPEPCLGSDPEARARRKAFHVEKNKELVALGLKRTRAYSKEGNLVMEWKTPVPVWSDTLLPEVQDLASSLQRAHSINYELTPSSQKTRERSPSVVSISSSLASPPRAAGPQPLQSQADSQHPPLKKKKKGRRERQRLKELKEQAAALRVLNPQDDDIIEIPPLSQSQQRKTTPIEIASSPRKLLPLPRRPDRVQPVQEDLPVSEPRLNPLIRQNESVTLPDLDTTTPRGLSEETTNHMLFMLKSSNSVDNHYAEAPLAPPTPDSSNAVDEQHKEASPTPSAPQVKRMVFKPNRNLPRTSLSSAAVLENSADVGSAGAGSSPHVLVDEGQVEPMSTESSMEHVGQAAHEGFASFLRTDEGHIFAIDVESAQKDAEHAIPPLTASFPPFANDGSASLPGPSIHPMEDSALDSKPANTNIAMTATLHISSQTNNASQDEQMSGANSADGLHNSSRGSSLEIERDQEMHIISDEETDLTGGNDLAILASRFLQRYCHLFDTDRSKLQMAYDKNASFSCRVHRLQQRQSASSVLAPGVSVSEDQSIFRSSLPQRSPAKTTTAQDRASIVAELLSWGPYLFCPRGVTSSLNYDVVEFESGILLTTHGEIVNPNGPGLDTDHVVTLDQSFVLRERKEEDDLPLEAASNSEDSENCADWPLIAVAHQMTLRERRYLPS</sequence>
<organism evidence="3 4">
    <name type="scientific">Agrocybe pediades</name>
    <dbReference type="NCBI Taxonomy" id="84607"/>
    <lineage>
        <taxon>Eukaryota</taxon>
        <taxon>Fungi</taxon>
        <taxon>Dikarya</taxon>
        <taxon>Basidiomycota</taxon>
        <taxon>Agaricomycotina</taxon>
        <taxon>Agaricomycetes</taxon>
        <taxon>Agaricomycetidae</taxon>
        <taxon>Agaricales</taxon>
        <taxon>Agaricineae</taxon>
        <taxon>Strophariaceae</taxon>
        <taxon>Agrocybe</taxon>
    </lineage>
</organism>
<dbReference type="InterPro" id="IPR018222">
    <property type="entry name" value="Nuclear_transport_factor_2_euk"/>
</dbReference>
<dbReference type="Gene3D" id="3.10.450.50">
    <property type="match status" value="1"/>
</dbReference>
<feature type="region of interest" description="Disordered" evidence="1">
    <location>
        <begin position="747"/>
        <end position="783"/>
    </location>
</feature>
<feature type="region of interest" description="Disordered" evidence="1">
    <location>
        <begin position="316"/>
        <end position="357"/>
    </location>
</feature>
<feature type="compositionally biased region" description="Polar residues" evidence="1">
    <location>
        <begin position="245"/>
        <end position="264"/>
    </location>
</feature>
<reference evidence="3 4" key="1">
    <citation type="submission" date="2019-12" db="EMBL/GenBank/DDBJ databases">
        <authorList>
            <person name="Floudas D."/>
            <person name="Bentzer J."/>
            <person name="Ahren D."/>
            <person name="Johansson T."/>
            <person name="Persson P."/>
            <person name="Tunlid A."/>
        </authorList>
    </citation>
    <scope>NUCLEOTIDE SEQUENCE [LARGE SCALE GENOMIC DNA]</scope>
    <source>
        <strain evidence="3 4">CBS 102.39</strain>
    </source>
</reference>
<name>A0A8H4VI19_9AGAR</name>